<accession>A0A4Y2PBM2</accession>
<proteinExistence type="predicted"/>
<sequence>MFFLKEVLLQSETNNSKKKYKPLAIFPPIHHRHLYIYRTMKSISRNHSVKNRCPESEGSSLQPAAPLHCFRSDVPIVLNSMQKKGKAATEGPHADLKTAIMAISLEGFCSWTIMQDPT</sequence>
<gene>
    <name evidence="2" type="ORF">AVEN_162332_1</name>
    <name evidence="1" type="ORF">AVEN_62590_1</name>
</gene>
<name>A0A4Y2PBM2_ARAVE</name>
<evidence type="ECO:0000313" key="2">
    <source>
        <dbReference type="EMBL" id="GBN49387.1"/>
    </source>
</evidence>
<organism evidence="1 3">
    <name type="scientific">Araneus ventricosus</name>
    <name type="common">Orbweaver spider</name>
    <name type="synonym">Epeira ventricosa</name>
    <dbReference type="NCBI Taxonomy" id="182803"/>
    <lineage>
        <taxon>Eukaryota</taxon>
        <taxon>Metazoa</taxon>
        <taxon>Ecdysozoa</taxon>
        <taxon>Arthropoda</taxon>
        <taxon>Chelicerata</taxon>
        <taxon>Arachnida</taxon>
        <taxon>Araneae</taxon>
        <taxon>Araneomorphae</taxon>
        <taxon>Entelegynae</taxon>
        <taxon>Araneoidea</taxon>
        <taxon>Araneidae</taxon>
        <taxon>Araneus</taxon>
    </lineage>
</organism>
<reference evidence="1 3" key="1">
    <citation type="journal article" date="2019" name="Sci. Rep.">
        <title>Orb-weaving spider Araneus ventricosus genome elucidates the spidroin gene catalogue.</title>
        <authorList>
            <person name="Kono N."/>
            <person name="Nakamura H."/>
            <person name="Ohtoshi R."/>
            <person name="Moran D.A.P."/>
            <person name="Shinohara A."/>
            <person name="Yoshida Y."/>
            <person name="Fujiwara M."/>
            <person name="Mori M."/>
            <person name="Tomita M."/>
            <person name="Arakawa K."/>
        </authorList>
    </citation>
    <scope>NUCLEOTIDE SEQUENCE [LARGE SCALE GENOMIC DNA]</scope>
</reference>
<comment type="caution">
    <text evidence="1">The sequence shown here is derived from an EMBL/GenBank/DDBJ whole genome shotgun (WGS) entry which is preliminary data.</text>
</comment>
<keyword evidence="3" id="KW-1185">Reference proteome</keyword>
<dbReference type="EMBL" id="BGPR01132583">
    <property type="protein sequence ID" value="GBN49375.1"/>
    <property type="molecule type" value="Genomic_DNA"/>
</dbReference>
<evidence type="ECO:0000313" key="1">
    <source>
        <dbReference type="EMBL" id="GBN49375.1"/>
    </source>
</evidence>
<dbReference type="AlphaFoldDB" id="A0A4Y2PBM2"/>
<dbReference type="EMBL" id="BGPR01132588">
    <property type="protein sequence ID" value="GBN49387.1"/>
    <property type="molecule type" value="Genomic_DNA"/>
</dbReference>
<evidence type="ECO:0000313" key="3">
    <source>
        <dbReference type="Proteomes" id="UP000499080"/>
    </source>
</evidence>
<dbReference type="Proteomes" id="UP000499080">
    <property type="component" value="Unassembled WGS sequence"/>
</dbReference>
<protein>
    <submittedName>
        <fullName evidence="1">Uncharacterized protein</fullName>
    </submittedName>
</protein>